<gene>
    <name evidence="1" type="ORF">OWV82_025063</name>
</gene>
<protein>
    <submittedName>
        <fullName evidence="1">Transcription repressor OFP7-like</fullName>
    </submittedName>
</protein>
<name>A0ACC1WSC2_MELAZ</name>
<organism evidence="1 2">
    <name type="scientific">Melia azedarach</name>
    <name type="common">Chinaberry tree</name>
    <dbReference type="NCBI Taxonomy" id="155640"/>
    <lineage>
        <taxon>Eukaryota</taxon>
        <taxon>Viridiplantae</taxon>
        <taxon>Streptophyta</taxon>
        <taxon>Embryophyta</taxon>
        <taxon>Tracheophyta</taxon>
        <taxon>Spermatophyta</taxon>
        <taxon>Magnoliopsida</taxon>
        <taxon>eudicotyledons</taxon>
        <taxon>Gunneridae</taxon>
        <taxon>Pentapetalae</taxon>
        <taxon>rosids</taxon>
        <taxon>malvids</taxon>
        <taxon>Sapindales</taxon>
        <taxon>Meliaceae</taxon>
        <taxon>Melia</taxon>
    </lineage>
</organism>
<sequence>MAKRFKLKISRVIPSLQFCRTTSAETPSPEIFRISPVNPKVFDISFPSNLPVPPPSTPECSFTKRHVASNKVVSVECGCLSGSSREDLSSDCSFPHYTLKKEGARCHVISKAYEQKPPRKINDASSDGDSSPVWVNKNEKKSQKNEENKKIVASVSSRDIGCFSREENESKETETLLSISRSFSHELSSWDELDHSVESTRNKVTTNIKKIRRTKRQTSKNYKGSNYMTVSSPEMESPAKASVLRQVIPCMADGKVRESVAVVKKSMNPYEDFKRSMLEMILEKQIFEAKDLEELLRCFLSLNSRKYHGIIVEAFSEIWEVLFCDFSVKRLVT</sequence>
<accession>A0ACC1WSC2</accession>
<dbReference type="Proteomes" id="UP001164539">
    <property type="component" value="Chromosome 14"/>
</dbReference>
<evidence type="ECO:0000313" key="1">
    <source>
        <dbReference type="EMBL" id="KAJ4701889.1"/>
    </source>
</evidence>
<keyword evidence="2" id="KW-1185">Reference proteome</keyword>
<evidence type="ECO:0000313" key="2">
    <source>
        <dbReference type="Proteomes" id="UP001164539"/>
    </source>
</evidence>
<reference evidence="1 2" key="1">
    <citation type="journal article" date="2023" name="Science">
        <title>Complex scaffold remodeling in plant triterpene biosynthesis.</title>
        <authorList>
            <person name="De La Pena R."/>
            <person name="Hodgson H."/>
            <person name="Liu J.C."/>
            <person name="Stephenson M.J."/>
            <person name="Martin A.C."/>
            <person name="Owen C."/>
            <person name="Harkess A."/>
            <person name="Leebens-Mack J."/>
            <person name="Jimenez L.E."/>
            <person name="Osbourn A."/>
            <person name="Sattely E.S."/>
        </authorList>
    </citation>
    <scope>NUCLEOTIDE SEQUENCE [LARGE SCALE GENOMIC DNA]</scope>
    <source>
        <strain evidence="2">cv. JPN11</strain>
        <tissue evidence="1">Leaf</tissue>
    </source>
</reference>
<dbReference type="EMBL" id="CM051407">
    <property type="protein sequence ID" value="KAJ4701889.1"/>
    <property type="molecule type" value="Genomic_DNA"/>
</dbReference>
<comment type="caution">
    <text evidence="1">The sequence shown here is derived from an EMBL/GenBank/DDBJ whole genome shotgun (WGS) entry which is preliminary data.</text>
</comment>
<proteinExistence type="predicted"/>